<accession>A0AC58NGY5</accession>
<reference evidence="2" key="1">
    <citation type="submission" date="2025-08" db="UniProtKB">
        <authorList>
            <consortium name="RefSeq"/>
        </authorList>
    </citation>
    <scope>IDENTIFICATION</scope>
</reference>
<dbReference type="RefSeq" id="XP_073940907.1">
    <property type="nucleotide sequence ID" value="XM_074084806.1"/>
</dbReference>
<gene>
    <name evidence="2" type="primary">LOC141425880</name>
</gene>
<proteinExistence type="predicted"/>
<name>A0AC58NGY5_CASCN</name>
<organism evidence="1 2">
    <name type="scientific">Castor canadensis</name>
    <name type="common">American beaver</name>
    <dbReference type="NCBI Taxonomy" id="51338"/>
    <lineage>
        <taxon>Eukaryota</taxon>
        <taxon>Metazoa</taxon>
        <taxon>Chordata</taxon>
        <taxon>Craniata</taxon>
        <taxon>Vertebrata</taxon>
        <taxon>Euteleostomi</taxon>
        <taxon>Mammalia</taxon>
        <taxon>Eutheria</taxon>
        <taxon>Euarchontoglires</taxon>
        <taxon>Glires</taxon>
        <taxon>Rodentia</taxon>
        <taxon>Castorimorpha</taxon>
        <taxon>Castoridae</taxon>
        <taxon>Castor</taxon>
    </lineage>
</organism>
<evidence type="ECO:0000313" key="2">
    <source>
        <dbReference type="RefSeq" id="XP_073940907.1"/>
    </source>
</evidence>
<dbReference type="Proteomes" id="UP001732720">
    <property type="component" value="Chromosome 8"/>
</dbReference>
<evidence type="ECO:0000313" key="1">
    <source>
        <dbReference type="Proteomes" id="UP001732720"/>
    </source>
</evidence>
<keyword evidence="1" id="KW-1185">Reference proteome</keyword>
<sequence>MGDLVVSLKNAARGQRSQCWVGAGSLSLQIWGCEIQEDNHSRGFWDFYYDGEPFLSNNLETHSWMMSPSWAQSSAVELKKLWDTDRIHSKNHWAHIQGELCGKLPRYLESWIGFRESTVVNVTCSEAKGSFNLKCWAFNFCLGNTSLTWYHSGEQMSQDKQQSEDVLLYGNGTYQSWVTIRVPQGEEQRFTWYVEHSGKHSTYTVSCGKAVVLRSRWPVLLSVALASVVIILFVSFGTRRRWRQLWRVQPSQPPPGPMLGLLS</sequence>
<protein>
    <submittedName>
        <fullName evidence="2">MHC class I polypeptide-related sequence B-like</fullName>
    </submittedName>
</protein>